<sequence>MLSNLNLAYLHMHLEDIFGTTFIIISSSVKVSSPCINEINRLISKFQNDSPQIKKSKEKKRKIQVTSIIDD</sequence>
<accession>A0A1X7UYI5</accession>
<name>A0A1X7UYI5_AMPQE</name>
<reference evidence="1" key="1">
    <citation type="submission" date="2017-05" db="UniProtKB">
        <authorList>
            <consortium name="EnsemblMetazoa"/>
        </authorList>
    </citation>
    <scope>IDENTIFICATION</scope>
</reference>
<protein>
    <submittedName>
        <fullName evidence="1">Uncharacterized protein</fullName>
    </submittedName>
</protein>
<dbReference type="EnsemblMetazoa" id="Aqu2.1.32427_001">
    <property type="protein sequence ID" value="Aqu2.1.32427_001"/>
    <property type="gene ID" value="Aqu2.1.32427"/>
</dbReference>
<evidence type="ECO:0000313" key="1">
    <source>
        <dbReference type="EnsemblMetazoa" id="Aqu2.1.32427_001"/>
    </source>
</evidence>
<dbReference type="AlphaFoldDB" id="A0A1X7UYI5"/>
<dbReference type="InParanoid" id="A0A1X7UYI5"/>
<organism evidence="1">
    <name type="scientific">Amphimedon queenslandica</name>
    <name type="common">Sponge</name>
    <dbReference type="NCBI Taxonomy" id="400682"/>
    <lineage>
        <taxon>Eukaryota</taxon>
        <taxon>Metazoa</taxon>
        <taxon>Porifera</taxon>
        <taxon>Demospongiae</taxon>
        <taxon>Heteroscleromorpha</taxon>
        <taxon>Haplosclerida</taxon>
        <taxon>Niphatidae</taxon>
        <taxon>Amphimedon</taxon>
    </lineage>
</organism>
<proteinExistence type="predicted"/>